<accession>A0A5S3PF07</accession>
<keyword evidence="1" id="KW-0732">Signal</keyword>
<dbReference type="Proteomes" id="UP000309550">
    <property type="component" value="Unassembled WGS sequence"/>
</dbReference>
<protein>
    <recommendedName>
        <fullName evidence="4">CopL family metal-binding regulatory protein</fullName>
    </recommendedName>
</protein>
<feature type="chain" id="PRO_5024398021" description="CopL family metal-binding regulatory protein" evidence="1">
    <location>
        <begin position="31"/>
        <end position="130"/>
    </location>
</feature>
<evidence type="ECO:0000313" key="3">
    <source>
        <dbReference type="Proteomes" id="UP000309550"/>
    </source>
</evidence>
<reference evidence="2 3" key="1">
    <citation type="submission" date="2019-05" db="EMBL/GenBank/DDBJ databases">
        <title>Sulfitobacter sabulilitoris sp. nov., isolated from a marine sand.</title>
        <authorList>
            <person name="Yoon J.-H."/>
        </authorList>
    </citation>
    <scope>NUCLEOTIDE SEQUENCE [LARGE SCALE GENOMIC DNA]</scope>
    <source>
        <strain evidence="2 3">HSMS-29</strain>
    </source>
</reference>
<proteinExistence type="predicted"/>
<evidence type="ECO:0000256" key="1">
    <source>
        <dbReference type="SAM" id="SignalP"/>
    </source>
</evidence>
<comment type="caution">
    <text evidence="2">The sequence shown here is derived from an EMBL/GenBank/DDBJ whole genome shotgun (WGS) entry which is preliminary data.</text>
</comment>
<organism evidence="2 3">
    <name type="scientific">Sulfitobacter sabulilitoris</name>
    <dbReference type="NCBI Taxonomy" id="2562655"/>
    <lineage>
        <taxon>Bacteria</taxon>
        <taxon>Pseudomonadati</taxon>
        <taxon>Pseudomonadota</taxon>
        <taxon>Alphaproteobacteria</taxon>
        <taxon>Rhodobacterales</taxon>
        <taxon>Roseobacteraceae</taxon>
        <taxon>Sulfitobacter</taxon>
    </lineage>
</organism>
<evidence type="ECO:0000313" key="2">
    <source>
        <dbReference type="EMBL" id="TMM51700.1"/>
    </source>
</evidence>
<gene>
    <name evidence="2" type="ORF">FDT80_13185</name>
</gene>
<name>A0A5S3PF07_9RHOB</name>
<dbReference type="EMBL" id="VANS01000003">
    <property type="protein sequence ID" value="TMM51700.1"/>
    <property type="molecule type" value="Genomic_DNA"/>
</dbReference>
<sequence length="130" mass="13522">MARTRPLDALMRTMTSVVLALAIVLFPASASHGQADAGVSHHAASIMAHAEAGMDHAAGSDATGHAADIHAAETPDRQTGDRCCQDMCFSIALMAAPGAAPKRAANLHEMRPARQMVSARPSGFLRPPNT</sequence>
<dbReference type="AlphaFoldDB" id="A0A5S3PF07"/>
<feature type="signal peptide" evidence="1">
    <location>
        <begin position="1"/>
        <end position="30"/>
    </location>
</feature>
<keyword evidence="3" id="KW-1185">Reference proteome</keyword>
<evidence type="ECO:0008006" key="4">
    <source>
        <dbReference type="Google" id="ProtNLM"/>
    </source>
</evidence>